<dbReference type="Gene3D" id="1.10.3730.20">
    <property type="match status" value="1"/>
</dbReference>
<evidence type="ECO:0000256" key="4">
    <source>
        <dbReference type="ARBA" id="ARBA00023136"/>
    </source>
</evidence>
<keyword evidence="4 6" id="KW-0472">Membrane</keyword>
<dbReference type="RefSeq" id="XP_002290377.1">
    <property type="nucleotide sequence ID" value="XM_002290341.1"/>
</dbReference>
<feature type="transmembrane region" description="Helical" evidence="6">
    <location>
        <begin position="368"/>
        <end position="385"/>
    </location>
</feature>
<dbReference type="PaxDb" id="35128-Thaps5659"/>
<dbReference type="Proteomes" id="UP000001449">
    <property type="component" value="Chromosome 5"/>
</dbReference>
<dbReference type="PANTHER" id="PTHR12570">
    <property type="match status" value="1"/>
</dbReference>
<evidence type="ECO:0000313" key="7">
    <source>
        <dbReference type="EMBL" id="EED92129.1"/>
    </source>
</evidence>
<dbReference type="EMBL" id="CM000642">
    <property type="protein sequence ID" value="EED92129.1"/>
    <property type="molecule type" value="Genomic_DNA"/>
</dbReference>
<feature type="transmembrane region" description="Helical" evidence="6">
    <location>
        <begin position="169"/>
        <end position="192"/>
    </location>
</feature>
<dbReference type="InParanoid" id="B8C3J0"/>
<comment type="subcellular location">
    <subcellularLocation>
        <location evidence="1">Membrane</location>
        <topology evidence="1">Multi-pass membrane protein</topology>
    </subcellularLocation>
</comment>
<dbReference type="GO" id="GO:0015693">
    <property type="term" value="P:magnesium ion transport"/>
    <property type="evidence" value="ECO:0000318"/>
    <property type="project" value="GO_Central"/>
</dbReference>
<dbReference type="HOGENOM" id="CLU_610476_0_0_1"/>
<evidence type="ECO:0000256" key="1">
    <source>
        <dbReference type="ARBA" id="ARBA00004141"/>
    </source>
</evidence>
<feature type="transmembrane region" description="Helical" evidence="6">
    <location>
        <begin position="13"/>
        <end position="30"/>
    </location>
</feature>
<dbReference type="Pfam" id="PF05653">
    <property type="entry name" value="Mg_trans_NIPA"/>
    <property type="match status" value="1"/>
</dbReference>
<dbReference type="SUPFAM" id="SSF103481">
    <property type="entry name" value="Multidrug resistance efflux transporter EmrE"/>
    <property type="match status" value="1"/>
</dbReference>
<accession>B8C3J0</accession>
<dbReference type="GO" id="GO:0016020">
    <property type="term" value="C:membrane"/>
    <property type="evidence" value="ECO:0000318"/>
    <property type="project" value="GO_Central"/>
</dbReference>
<name>B8C3J0_THAPS</name>
<feature type="transmembrane region" description="Helical" evidence="6">
    <location>
        <begin position="198"/>
        <end position="216"/>
    </location>
</feature>
<feature type="region of interest" description="Disordered" evidence="5">
    <location>
        <begin position="74"/>
        <end position="157"/>
    </location>
</feature>
<feature type="transmembrane region" description="Helical" evidence="6">
    <location>
        <begin position="333"/>
        <end position="356"/>
    </location>
</feature>
<sequence length="449" mass="48904">MSEASDAASSHDWVLGVTYSVMASIIGGASKLSIRKSWLIVADLKQQAHLASVNEAFAIEGQYVHDRTGDEREYAAPSNYNSLSRQSSSSGEDTNDRKMAPLEVSPTSPSYDRSNRHQWQTNRRDSLPVNGDDDGSNYFNPTRDSSGNKSVQQLQNTAKSSKRMQIVSWSLYLSGMVGMTFLNPLCCVLAMQYATPSILAPFSGLTLVWVVLFSRCFVGEIPGMSQKVACALIVWGQVLVAVFGDHTNGSEMTVDDVISSYKEPAFQLFIFFMTGVLVLLGYAIYVSPKSSLLRKMAWGSVGGSITGFQNFLKDALEISSAAKKAGDGSPLPPVFYLFVLLAMTTAFAGLLCLAACMKRYDATYSSSMFVVSFVVSASLMSAVHYHTFQDLEGIDSYVMYPMGLVILLVGASMLVKAEECGDEVENDATRSDLNTSRGGESFSRERLLT</sequence>
<dbReference type="KEGG" id="tps:THAPSDRAFT_5659"/>
<evidence type="ECO:0000256" key="6">
    <source>
        <dbReference type="SAM" id="Phobius"/>
    </source>
</evidence>
<dbReference type="InterPro" id="IPR008521">
    <property type="entry name" value="Mg_trans_NIPA"/>
</dbReference>
<organism evidence="7 8">
    <name type="scientific">Thalassiosira pseudonana</name>
    <name type="common">Marine diatom</name>
    <name type="synonym">Cyclotella nana</name>
    <dbReference type="NCBI Taxonomy" id="35128"/>
    <lineage>
        <taxon>Eukaryota</taxon>
        <taxon>Sar</taxon>
        <taxon>Stramenopiles</taxon>
        <taxon>Ochrophyta</taxon>
        <taxon>Bacillariophyta</taxon>
        <taxon>Coscinodiscophyceae</taxon>
        <taxon>Thalassiosirophycidae</taxon>
        <taxon>Thalassiosirales</taxon>
        <taxon>Thalassiosiraceae</taxon>
        <taxon>Thalassiosira</taxon>
    </lineage>
</organism>
<feature type="compositionally biased region" description="Polar residues" evidence="5">
    <location>
        <begin position="105"/>
        <end position="121"/>
    </location>
</feature>
<dbReference type="GO" id="GO:0015095">
    <property type="term" value="F:magnesium ion transmembrane transporter activity"/>
    <property type="evidence" value="ECO:0007669"/>
    <property type="project" value="InterPro"/>
</dbReference>
<dbReference type="eggNOG" id="ENOG502RR8E">
    <property type="taxonomic scope" value="Eukaryota"/>
</dbReference>
<feature type="compositionally biased region" description="Polar residues" evidence="5">
    <location>
        <begin position="137"/>
        <end position="157"/>
    </location>
</feature>
<evidence type="ECO:0000256" key="2">
    <source>
        <dbReference type="ARBA" id="ARBA00022692"/>
    </source>
</evidence>
<feature type="compositionally biased region" description="Low complexity" evidence="5">
    <location>
        <begin position="78"/>
        <end position="90"/>
    </location>
</feature>
<keyword evidence="2 6" id="KW-0812">Transmembrane</keyword>
<feature type="region of interest" description="Disordered" evidence="5">
    <location>
        <begin position="426"/>
        <end position="449"/>
    </location>
</feature>
<evidence type="ECO:0000256" key="3">
    <source>
        <dbReference type="ARBA" id="ARBA00022989"/>
    </source>
</evidence>
<keyword evidence="8" id="KW-1185">Reference proteome</keyword>
<dbReference type="OMA" id="THRSKHY"/>
<evidence type="ECO:0000256" key="5">
    <source>
        <dbReference type="SAM" id="MobiDB-lite"/>
    </source>
</evidence>
<feature type="transmembrane region" description="Helical" evidence="6">
    <location>
        <begin position="264"/>
        <end position="284"/>
    </location>
</feature>
<dbReference type="PANTHER" id="PTHR12570:SF65">
    <property type="entry name" value="MAGNESIUM TRANSPORTER NIPA9-RELATED"/>
    <property type="match status" value="1"/>
</dbReference>
<reference evidence="7 8" key="2">
    <citation type="journal article" date="2008" name="Nature">
        <title>The Phaeodactylum genome reveals the evolutionary history of diatom genomes.</title>
        <authorList>
            <person name="Bowler C."/>
            <person name="Allen A.E."/>
            <person name="Badger J.H."/>
            <person name="Grimwood J."/>
            <person name="Jabbari K."/>
            <person name="Kuo A."/>
            <person name="Maheswari U."/>
            <person name="Martens C."/>
            <person name="Maumus F."/>
            <person name="Otillar R.P."/>
            <person name="Rayko E."/>
            <person name="Salamov A."/>
            <person name="Vandepoele K."/>
            <person name="Beszteri B."/>
            <person name="Gruber A."/>
            <person name="Heijde M."/>
            <person name="Katinka M."/>
            <person name="Mock T."/>
            <person name="Valentin K."/>
            <person name="Verret F."/>
            <person name="Berges J.A."/>
            <person name="Brownlee C."/>
            <person name="Cadoret J.P."/>
            <person name="Chiovitti A."/>
            <person name="Choi C.J."/>
            <person name="Coesel S."/>
            <person name="De Martino A."/>
            <person name="Detter J.C."/>
            <person name="Durkin C."/>
            <person name="Falciatore A."/>
            <person name="Fournet J."/>
            <person name="Haruta M."/>
            <person name="Huysman M.J."/>
            <person name="Jenkins B.D."/>
            <person name="Jiroutova K."/>
            <person name="Jorgensen R.E."/>
            <person name="Joubert Y."/>
            <person name="Kaplan A."/>
            <person name="Kroger N."/>
            <person name="Kroth P.G."/>
            <person name="La Roche J."/>
            <person name="Lindquist E."/>
            <person name="Lommer M."/>
            <person name="Martin-Jezequel V."/>
            <person name="Lopez P.J."/>
            <person name="Lucas S."/>
            <person name="Mangogna M."/>
            <person name="McGinnis K."/>
            <person name="Medlin L.K."/>
            <person name="Montsant A."/>
            <person name="Oudot-Le Secq M.P."/>
            <person name="Napoli C."/>
            <person name="Obornik M."/>
            <person name="Parker M.S."/>
            <person name="Petit J.L."/>
            <person name="Porcel B.M."/>
            <person name="Poulsen N."/>
            <person name="Robison M."/>
            <person name="Rychlewski L."/>
            <person name="Rynearson T.A."/>
            <person name="Schmutz J."/>
            <person name="Shapiro H."/>
            <person name="Siaut M."/>
            <person name="Stanley M."/>
            <person name="Sussman M.R."/>
            <person name="Taylor A.R."/>
            <person name="Vardi A."/>
            <person name="von Dassow P."/>
            <person name="Vyverman W."/>
            <person name="Willis A."/>
            <person name="Wyrwicz L.S."/>
            <person name="Rokhsar D.S."/>
            <person name="Weissenbach J."/>
            <person name="Armbrust E.V."/>
            <person name="Green B.R."/>
            <person name="Van de Peer Y."/>
            <person name="Grigoriev I.V."/>
        </authorList>
    </citation>
    <scope>NUCLEOTIDE SEQUENCE [LARGE SCALE GENOMIC DNA]</scope>
    <source>
        <strain evidence="7 8">CCMP1335</strain>
    </source>
</reference>
<feature type="transmembrane region" description="Helical" evidence="6">
    <location>
        <begin position="397"/>
        <end position="415"/>
    </location>
</feature>
<evidence type="ECO:0000313" key="8">
    <source>
        <dbReference type="Proteomes" id="UP000001449"/>
    </source>
</evidence>
<proteinExistence type="predicted"/>
<keyword evidence="3 6" id="KW-1133">Transmembrane helix</keyword>
<protein>
    <submittedName>
        <fullName evidence="7">Uncharacterized protein</fullName>
    </submittedName>
</protein>
<dbReference type="GeneID" id="7445214"/>
<dbReference type="InterPro" id="IPR037185">
    <property type="entry name" value="EmrE-like"/>
</dbReference>
<reference evidence="7 8" key="1">
    <citation type="journal article" date="2004" name="Science">
        <title>The genome of the diatom Thalassiosira pseudonana: ecology, evolution, and metabolism.</title>
        <authorList>
            <person name="Armbrust E.V."/>
            <person name="Berges J.A."/>
            <person name="Bowler C."/>
            <person name="Green B.R."/>
            <person name="Martinez D."/>
            <person name="Putnam N.H."/>
            <person name="Zhou S."/>
            <person name="Allen A.E."/>
            <person name="Apt K.E."/>
            <person name="Bechner M."/>
            <person name="Brzezinski M.A."/>
            <person name="Chaal B.K."/>
            <person name="Chiovitti A."/>
            <person name="Davis A.K."/>
            <person name="Demarest M.S."/>
            <person name="Detter J.C."/>
            <person name="Glavina T."/>
            <person name="Goodstein D."/>
            <person name="Hadi M.Z."/>
            <person name="Hellsten U."/>
            <person name="Hildebrand M."/>
            <person name="Jenkins B.D."/>
            <person name="Jurka J."/>
            <person name="Kapitonov V.V."/>
            <person name="Kroger N."/>
            <person name="Lau W.W."/>
            <person name="Lane T.W."/>
            <person name="Larimer F.W."/>
            <person name="Lippmeier J.C."/>
            <person name="Lucas S."/>
            <person name="Medina M."/>
            <person name="Montsant A."/>
            <person name="Obornik M."/>
            <person name="Parker M.S."/>
            <person name="Palenik B."/>
            <person name="Pazour G.J."/>
            <person name="Richardson P.M."/>
            <person name="Rynearson T.A."/>
            <person name="Saito M.A."/>
            <person name="Schwartz D.C."/>
            <person name="Thamatrakoln K."/>
            <person name="Valentin K."/>
            <person name="Vardi A."/>
            <person name="Wilkerson F.P."/>
            <person name="Rokhsar D.S."/>
        </authorList>
    </citation>
    <scope>NUCLEOTIDE SEQUENCE [LARGE SCALE GENOMIC DNA]</scope>
    <source>
        <strain evidence="7 8">CCMP1335</strain>
    </source>
</reference>
<dbReference type="AlphaFoldDB" id="B8C3J0"/>
<gene>
    <name evidence="7" type="ORF">THAPSDRAFT_5659</name>
</gene>